<keyword evidence="5" id="KW-0547">Nucleotide-binding</keyword>
<evidence type="ECO:0000256" key="2">
    <source>
        <dbReference type="SAM" id="MobiDB-lite"/>
    </source>
</evidence>
<protein>
    <submittedName>
        <fullName evidence="5">ATP-dependent helicase HepA</fullName>
    </submittedName>
</protein>
<dbReference type="RefSeq" id="WP_156231017.1">
    <property type="nucleotide sequence ID" value="NZ_CP046455.1"/>
</dbReference>
<dbReference type="Gene3D" id="3.40.50.10810">
    <property type="entry name" value="Tandem AAA-ATPase domain"/>
    <property type="match status" value="1"/>
</dbReference>
<dbReference type="Gene3D" id="1.10.150.20">
    <property type="entry name" value="5' to 3' exonuclease, C-terminal subdomain"/>
    <property type="match status" value="1"/>
</dbReference>
<feature type="compositionally biased region" description="Polar residues" evidence="2">
    <location>
        <begin position="928"/>
        <end position="940"/>
    </location>
</feature>
<dbReference type="SMART" id="SM00490">
    <property type="entry name" value="HELICc"/>
    <property type="match status" value="1"/>
</dbReference>
<dbReference type="CDD" id="cd17919">
    <property type="entry name" value="DEXHc_Snf"/>
    <property type="match status" value="1"/>
</dbReference>
<dbReference type="InterPro" id="IPR010995">
    <property type="entry name" value="DNA_repair_Rad51/TF_NusA_a-hlx"/>
</dbReference>
<dbReference type="GO" id="GO:0006281">
    <property type="term" value="P:DNA repair"/>
    <property type="evidence" value="ECO:0007669"/>
    <property type="project" value="TreeGrafter"/>
</dbReference>
<dbReference type="GO" id="GO:0016787">
    <property type="term" value="F:hydrolase activity"/>
    <property type="evidence" value="ECO:0007669"/>
    <property type="project" value="UniProtKB-KW"/>
</dbReference>
<dbReference type="SUPFAM" id="SSF52540">
    <property type="entry name" value="P-loop containing nucleoside triphosphate hydrolases"/>
    <property type="match status" value="2"/>
</dbReference>
<dbReference type="PROSITE" id="PS51194">
    <property type="entry name" value="HELICASE_CTER"/>
    <property type="match status" value="1"/>
</dbReference>
<reference evidence="5 6" key="1">
    <citation type="submission" date="2019-11" db="EMBL/GenBank/DDBJ databases">
        <title>Complete genome sequence of Corynebacterium kalinowskii 1959, a novel Corynebacterium species isolated from soil of a small paddock in Vilsendorf, Germany.</title>
        <authorList>
            <person name="Schaffert L."/>
            <person name="Ruwe M."/>
            <person name="Milse J."/>
            <person name="Hanuschka K."/>
            <person name="Ortseifen V."/>
            <person name="Droste J."/>
            <person name="Brandt D."/>
            <person name="Schlueter L."/>
            <person name="Kutter Y."/>
            <person name="Vinke S."/>
            <person name="Viehoefer P."/>
            <person name="Jacob L."/>
            <person name="Luebke N.-C."/>
            <person name="Schulte-Berndt E."/>
            <person name="Hain C."/>
            <person name="Linder M."/>
            <person name="Schmidt P."/>
            <person name="Wollenschlaeger L."/>
            <person name="Luttermann T."/>
            <person name="Thieme E."/>
            <person name="Hassa J."/>
            <person name="Haak M."/>
            <person name="Wittchen M."/>
            <person name="Mentz A."/>
            <person name="Persicke M."/>
            <person name="Busche T."/>
            <person name="Ruckert C."/>
        </authorList>
    </citation>
    <scope>NUCLEOTIDE SEQUENCE [LARGE SCALE GENOMIC DNA]</scope>
    <source>
        <strain evidence="5 6">2039</strain>
    </source>
</reference>
<dbReference type="GO" id="GO:0004386">
    <property type="term" value="F:helicase activity"/>
    <property type="evidence" value="ECO:0007669"/>
    <property type="project" value="UniProtKB-KW"/>
</dbReference>
<proteinExistence type="predicted"/>
<dbReference type="PANTHER" id="PTHR45766">
    <property type="entry name" value="DNA ANNEALING HELICASE AND ENDONUCLEASE ZRANB3 FAMILY MEMBER"/>
    <property type="match status" value="1"/>
</dbReference>
<evidence type="ECO:0000313" key="5">
    <source>
        <dbReference type="EMBL" id="QGU07530.1"/>
    </source>
</evidence>
<dbReference type="InterPro" id="IPR000330">
    <property type="entry name" value="SNF2_N"/>
</dbReference>
<dbReference type="InterPro" id="IPR027417">
    <property type="entry name" value="P-loop_NTPase"/>
</dbReference>
<feature type="domain" description="Helicase C-terminal" evidence="4">
    <location>
        <begin position="718"/>
        <end position="867"/>
    </location>
</feature>
<keyword evidence="1" id="KW-0378">Hydrolase</keyword>
<sequence>MEKTQLEAILAAADRAIAVAQEAEEAVGCLGSGETATAGTILSGARLEEAEFRVDILPHGALTWPESLYLHLEFSHHPHAADTLVQVIHTCRELPELREKATHAAPGLLGRLFGGNRVKAGQEAAAQMQAMLADPNRRGLLTDAGTLLDKFQRAETLQRVGVRLFPGSHGTPDHLIAGARHALAQALGTENPVFLQWEQSQIQPVLRLAQALRTDPHSEPKLRQGAQAALNALNGERVEVLLRQLPVEALRTATRERLRFPDLSTHGYNSVADVLNASQRELIALNGIGEVTAKRMKAAAQTLHREALAAHHTAIGDTPTTAALRLLAILAQFDALNSLDELERDRRNRVLEDTEHLPLTDSPDPWTVVLNTPEAENQLWQRYTDDLAWARAHPAPFRPAKDLRSRPLQGMSAWEDYLTRPAHYQGLLVSLLQLEVEGGGDLAGDTLARVRALRLDRSHLKDLRLRGYQSFGARFVIVQRKVLLGDEMGLGKTVQALAAAAHIAAGVEKERQKSAHLLVVCPASLLGNWVRESHRFTDLPVHRAHGSDKDTALGQWRGSGGILVCTFDGARTLDIGRIDMIIVDEAHMIKNPETQRSRALQTLITRATYALLMSGTPLENRVSEFAALINYLQPELITPAMATMSATDFRKHIAPAYLRRNQVEVLDELPEKMDQIDWVQLNDADQRHYATAVGEGSWMDIRRAAFSTPGVEPAKLTRIREILEETTEAGRKAIIFTYFREVLSRLAEELGEQVLGTISGSVPPTRRQDLIDALADAPAGSVLLIQITAGGVGLNIQSASVVIIAEPQVKPSIEAQAIARVHRMGQISTVQVHRLVADDTAEERMLDMLADKRRLFDTYARPSESAAIHDAVDISEATLAAEIIAEERQRLGYSTTPPNPGDAGANQHDLHPPGHAASSSRHRKTPGHQDTVTGGEDQQP</sequence>
<gene>
    <name evidence="5" type="ORF">COCCU_07985</name>
</gene>
<dbReference type="SUPFAM" id="SSF47794">
    <property type="entry name" value="Rad51 N-terminal domain-like"/>
    <property type="match status" value="1"/>
</dbReference>
<dbReference type="Gene3D" id="3.40.50.300">
    <property type="entry name" value="P-loop containing nucleotide triphosphate hydrolases"/>
    <property type="match status" value="1"/>
</dbReference>
<dbReference type="PANTHER" id="PTHR45766:SF6">
    <property type="entry name" value="SWI_SNF-RELATED MATRIX-ASSOCIATED ACTIN-DEPENDENT REGULATOR OF CHROMATIN SUBFAMILY A-LIKE PROTEIN 1"/>
    <property type="match status" value="1"/>
</dbReference>
<feature type="region of interest" description="Disordered" evidence="2">
    <location>
        <begin position="892"/>
        <end position="940"/>
    </location>
</feature>
<keyword evidence="5" id="KW-0067">ATP-binding</keyword>
<dbReference type="KEGG" id="cok:COCCU_07985"/>
<dbReference type="EMBL" id="CP046455">
    <property type="protein sequence ID" value="QGU07530.1"/>
    <property type="molecule type" value="Genomic_DNA"/>
</dbReference>
<dbReference type="Pfam" id="PF00271">
    <property type="entry name" value="Helicase_C"/>
    <property type="match status" value="1"/>
</dbReference>
<dbReference type="GO" id="GO:0005524">
    <property type="term" value="F:ATP binding"/>
    <property type="evidence" value="ECO:0007669"/>
    <property type="project" value="InterPro"/>
</dbReference>
<evidence type="ECO:0000313" key="6">
    <source>
        <dbReference type="Proteomes" id="UP000424462"/>
    </source>
</evidence>
<dbReference type="InterPro" id="IPR038718">
    <property type="entry name" value="SNF2-like_sf"/>
</dbReference>
<dbReference type="InterPro" id="IPR049730">
    <property type="entry name" value="SNF2/RAD54-like_C"/>
</dbReference>
<organism evidence="5 6">
    <name type="scientific">Corynebacterium occultum</name>
    <dbReference type="NCBI Taxonomy" id="2675219"/>
    <lineage>
        <taxon>Bacteria</taxon>
        <taxon>Bacillati</taxon>
        <taxon>Actinomycetota</taxon>
        <taxon>Actinomycetes</taxon>
        <taxon>Mycobacteriales</taxon>
        <taxon>Corynebacteriaceae</taxon>
        <taxon>Corynebacterium</taxon>
    </lineage>
</organism>
<name>A0A6B8WBY6_9CORY</name>
<dbReference type="GO" id="GO:0031297">
    <property type="term" value="P:replication fork processing"/>
    <property type="evidence" value="ECO:0007669"/>
    <property type="project" value="TreeGrafter"/>
</dbReference>
<keyword evidence="5" id="KW-0347">Helicase</keyword>
<dbReference type="Proteomes" id="UP000424462">
    <property type="component" value="Chromosome"/>
</dbReference>
<dbReference type="AlphaFoldDB" id="A0A6B8WBY6"/>
<dbReference type="CDD" id="cd18793">
    <property type="entry name" value="SF2_C_SNF"/>
    <property type="match status" value="1"/>
</dbReference>
<dbReference type="SMART" id="SM00487">
    <property type="entry name" value="DEXDc"/>
    <property type="match status" value="1"/>
</dbReference>
<dbReference type="InterPro" id="IPR001650">
    <property type="entry name" value="Helicase_C-like"/>
</dbReference>
<evidence type="ECO:0000256" key="1">
    <source>
        <dbReference type="ARBA" id="ARBA00022801"/>
    </source>
</evidence>
<dbReference type="InterPro" id="IPR014001">
    <property type="entry name" value="Helicase_ATP-bd"/>
</dbReference>
<dbReference type="Pfam" id="PF00176">
    <property type="entry name" value="SNF2-rel_dom"/>
    <property type="match status" value="1"/>
</dbReference>
<accession>A0A6B8WBY6</accession>
<evidence type="ECO:0000259" key="3">
    <source>
        <dbReference type="PROSITE" id="PS51192"/>
    </source>
</evidence>
<dbReference type="PROSITE" id="PS51192">
    <property type="entry name" value="HELICASE_ATP_BIND_1"/>
    <property type="match status" value="1"/>
</dbReference>
<keyword evidence="6" id="KW-1185">Reference proteome</keyword>
<dbReference type="Pfam" id="PF14520">
    <property type="entry name" value="HHH_5"/>
    <property type="match status" value="1"/>
</dbReference>
<evidence type="ECO:0000259" key="4">
    <source>
        <dbReference type="PROSITE" id="PS51194"/>
    </source>
</evidence>
<feature type="domain" description="Helicase ATP-binding" evidence="3">
    <location>
        <begin position="473"/>
        <end position="635"/>
    </location>
</feature>